<keyword evidence="3" id="KW-1185">Reference proteome</keyword>
<dbReference type="Proteomes" id="UP001172102">
    <property type="component" value="Unassembled WGS sequence"/>
</dbReference>
<reference evidence="2" key="1">
    <citation type="submission" date="2023-06" db="EMBL/GenBank/DDBJ databases">
        <title>Genome-scale phylogeny and comparative genomics of the fungal order Sordariales.</title>
        <authorList>
            <consortium name="Lawrence Berkeley National Laboratory"/>
            <person name="Hensen N."/>
            <person name="Bonometti L."/>
            <person name="Westerberg I."/>
            <person name="Brannstrom I.O."/>
            <person name="Guillou S."/>
            <person name="Cros-Aarteil S."/>
            <person name="Calhoun S."/>
            <person name="Haridas S."/>
            <person name="Kuo A."/>
            <person name="Mondo S."/>
            <person name="Pangilinan J."/>
            <person name="Riley R."/>
            <person name="Labutti K."/>
            <person name="Andreopoulos B."/>
            <person name="Lipzen A."/>
            <person name="Chen C."/>
            <person name="Yanf M."/>
            <person name="Daum C."/>
            <person name="Ng V."/>
            <person name="Clum A."/>
            <person name="Steindorff A."/>
            <person name="Ohm R."/>
            <person name="Martin F."/>
            <person name="Silar P."/>
            <person name="Natvig D."/>
            <person name="Lalanne C."/>
            <person name="Gautier V."/>
            <person name="Ament-Velasquez S.L."/>
            <person name="Kruys A."/>
            <person name="Hutchinson M.I."/>
            <person name="Powell A.J."/>
            <person name="Barry K."/>
            <person name="Miller A.N."/>
            <person name="Grigoriev I.V."/>
            <person name="Debuchy R."/>
            <person name="Gladieux P."/>
            <person name="Thoren M.H."/>
            <person name="Johannesson H."/>
        </authorList>
    </citation>
    <scope>NUCLEOTIDE SEQUENCE</scope>
    <source>
        <strain evidence="2">SMH4607-1</strain>
    </source>
</reference>
<organism evidence="2 3">
    <name type="scientific">Lasiosphaeris hirsuta</name>
    <dbReference type="NCBI Taxonomy" id="260670"/>
    <lineage>
        <taxon>Eukaryota</taxon>
        <taxon>Fungi</taxon>
        <taxon>Dikarya</taxon>
        <taxon>Ascomycota</taxon>
        <taxon>Pezizomycotina</taxon>
        <taxon>Sordariomycetes</taxon>
        <taxon>Sordariomycetidae</taxon>
        <taxon>Sordariales</taxon>
        <taxon>Lasiosphaeriaceae</taxon>
        <taxon>Lasiosphaeris</taxon>
    </lineage>
</organism>
<name>A0AA40E5U5_9PEZI</name>
<dbReference type="EMBL" id="JAUKUA010000002">
    <property type="protein sequence ID" value="KAK0725031.1"/>
    <property type="molecule type" value="Genomic_DNA"/>
</dbReference>
<gene>
    <name evidence="2" type="ORF">B0H67DRAFT_120166</name>
</gene>
<sequence>MAASIASRVQVLADILPEVGFKWKTTRRGAPKVMRSEDREEDVYEVMMYLFRNKQTKKSRKYRPRPEDIASNALAVLNQAFKGGDNGFRPEEDILDFLGRAQGFVPLAAELTEDVWIEFVYQLVAARERYIHEVPGKQRYKDLRKLTGLADEVDWMLRTAGRKWDRLTLEIIAYPHLMGEESDYEISDDDEDSEESGEDDGEEDSEC</sequence>
<dbReference type="AlphaFoldDB" id="A0AA40E5U5"/>
<evidence type="ECO:0000256" key="1">
    <source>
        <dbReference type="SAM" id="MobiDB-lite"/>
    </source>
</evidence>
<protein>
    <submittedName>
        <fullName evidence="2">Uncharacterized protein</fullName>
    </submittedName>
</protein>
<proteinExistence type="predicted"/>
<evidence type="ECO:0000313" key="3">
    <source>
        <dbReference type="Proteomes" id="UP001172102"/>
    </source>
</evidence>
<accession>A0AA40E5U5</accession>
<evidence type="ECO:0000313" key="2">
    <source>
        <dbReference type="EMBL" id="KAK0725031.1"/>
    </source>
</evidence>
<comment type="caution">
    <text evidence="2">The sequence shown here is derived from an EMBL/GenBank/DDBJ whole genome shotgun (WGS) entry which is preliminary data.</text>
</comment>
<feature type="region of interest" description="Disordered" evidence="1">
    <location>
        <begin position="180"/>
        <end position="207"/>
    </location>
</feature>